<accession>A0A382B3Y6</accession>
<dbReference type="AlphaFoldDB" id="A0A382B3Y6"/>
<evidence type="ECO:0000313" key="1">
    <source>
        <dbReference type="EMBL" id="SVB08526.1"/>
    </source>
</evidence>
<reference evidence="1" key="1">
    <citation type="submission" date="2018-05" db="EMBL/GenBank/DDBJ databases">
        <authorList>
            <person name="Lanie J.A."/>
            <person name="Ng W.-L."/>
            <person name="Kazmierczak K.M."/>
            <person name="Andrzejewski T.M."/>
            <person name="Davidsen T.M."/>
            <person name="Wayne K.J."/>
            <person name="Tettelin H."/>
            <person name="Glass J.I."/>
            <person name="Rusch D."/>
            <person name="Podicherti R."/>
            <person name="Tsui H.-C.T."/>
            <person name="Winkler M.E."/>
        </authorList>
    </citation>
    <scope>NUCLEOTIDE SEQUENCE</scope>
</reference>
<dbReference type="EMBL" id="UINC01028110">
    <property type="protein sequence ID" value="SVB08526.1"/>
    <property type="molecule type" value="Genomic_DNA"/>
</dbReference>
<protein>
    <recommendedName>
        <fullName evidence="2">DUF2452 domain-containing protein</fullName>
    </recommendedName>
</protein>
<dbReference type="Pfam" id="PF10504">
    <property type="entry name" value="DUF2452"/>
    <property type="match status" value="1"/>
</dbReference>
<feature type="non-terminal residue" evidence="1">
    <location>
        <position position="1"/>
    </location>
</feature>
<proteinExistence type="predicted"/>
<name>A0A382B3Y6_9ZZZZ</name>
<gene>
    <name evidence="1" type="ORF">METZ01_LOCUS161380</name>
</gene>
<dbReference type="InterPro" id="IPR019534">
    <property type="entry name" value="DUF2452"/>
</dbReference>
<sequence>VITIPKKKPDLVADNPGTMPYPTNVGAPAFTVPAVLTKKRQRGANARNQLYAKFEELKREYFKLARLTEDTELVYNAIFNYTPVVGNIYHLYRGSKGLFLSMIEPDRWDMEHHGSFKLTSEHTWVRENDIRI</sequence>
<evidence type="ECO:0008006" key="2">
    <source>
        <dbReference type="Google" id="ProtNLM"/>
    </source>
</evidence>
<organism evidence="1">
    <name type="scientific">marine metagenome</name>
    <dbReference type="NCBI Taxonomy" id="408172"/>
    <lineage>
        <taxon>unclassified sequences</taxon>
        <taxon>metagenomes</taxon>
        <taxon>ecological metagenomes</taxon>
    </lineage>
</organism>